<feature type="region of interest" description="Disordered" evidence="1">
    <location>
        <begin position="1"/>
        <end position="24"/>
    </location>
</feature>
<evidence type="ECO:0000313" key="3">
    <source>
        <dbReference type="Proteomes" id="UP000050525"/>
    </source>
</evidence>
<gene>
    <name evidence="2" type="ORF">Y1Q_0012928</name>
</gene>
<accession>A0A151P1T8</accession>
<reference evidence="2 3" key="1">
    <citation type="journal article" date="2012" name="Genome Biol.">
        <title>Sequencing three crocodilian genomes to illuminate the evolution of archosaurs and amniotes.</title>
        <authorList>
            <person name="St John J.A."/>
            <person name="Braun E.L."/>
            <person name="Isberg S.R."/>
            <person name="Miles L.G."/>
            <person name="Chong A.Y."/>
            <person name="Gongora J."/>
            <person name="Dalzell P."/>
            <person name="Moran C."/>
            <person name="Bed'hom B."/>
            <person name="Abzhanov A."/>
            <person name="Burgess S.C."/>
            <person name="Cooksey A.M."/>
            <person name="Castoe T.A."/>
            <person name="Crawford N.G."/>
            <person name="Densmore L.D."/>
            <person name="Drew J.C."/>
            <person name="Edwards S.V."/>
            <person name="Faircloth B.C."/>
            <person name="Fujita M.K."/>
            <person name="Greenwold M.J."/>
            <person name="Hoffmann F.G."/>
            <person name="Howard J.M."/>
            <person name="Iguchi T."/>
            <person name="Janes D.E."/>
            <person name="Khan S.Y."/>
            <person name="Kohno S."/>
            <person name="de Koning A.J."/>
            <person name="Lance S.L."/>
            <person name="McCarthy F.M."/>
            <person name="McCormack J.E."/>
            <person name="Merchant M.E."/>
            <person name="Peterson D.G."/>
            <person name="Pollock D.D."/>
            <person name="Pourmand N."/>
            <person name="Raney B.J."/>
            <person name="Roessler K.A."/>
            <person name="Sanford J.R."/>
            <person name="Sawyer R.H."/>
            <person name="Schmidt C.J."/>
            <person name="Triplett E.W."/>
            <person name="Tuberville T.D."/>
            <person name="Venegas-Anaya M."/>
            <person name="Howard J.T."/>
            <person name="Jarvis E.D."/>
            <person name="Guillette L.J.Jr."/>
            <person name="Glenn T.C."/>
            <person name="Green R.E."/>
            <person name="Ray D.A."/>
        </authorList>
    </citation>
    <scope>NUCLEOTIDE SEQUENCE [LARGE SCALE GENOMIC DNA]</scope>
    <source>
        <strain evidence="2">KSC_2009_1</strain>
    </source>
</reference>
<comment type="caution">
    <text evidence="2">The sequence shown here is derived from an EMBL/GenBank/DDBJ whole genome shotgun (WGS) entry which is preliminary data.</text>
</comment>
<dbReference type="AlphaFoldDB" id="A0A151P1T8"/>
<keyword evidence="3" id="KW-1185">Reference proteome</keyword>
<organism evidence="2 3">
    <name type="scientific">Alligator mississippiensis</name>
    <name type="common">American alligator</name>
    <dbReference type="NCBI Taxonomy" id="8496"/>
    <lineage>
        <taxon>Eukaryota</taxon>
        <taxon>Metazoa</taxon>
        <taxon>Chordata</taxon>
        <taxon>Craniata</taxon>
        <taxon>Vertebrata</taxon>
        <taxon>Euteleostomi</taxon>
        <taxon>Archelosauria</taxon>
        <taxon>Archosauria</taxon>
        <taxon>Crocodylia</taxon>
        <taxon>Alligatoridae</taxon>
        <taxon>Alligatorinae</taxon>
        <taxon>Alligator</taxon>
    </lineage>
</organism>
<dbReference type="EMBL" id="AKHW03001255">
    <property type="protein sequence ID" value="KYO43047.1"/>
    <property type="molecule type" value="Genomic_DNA"/>
</dbReference>
<evidence type="ECO:0000313" key="2">
    <source>
        <dbReference type="EMBL" id="KYO43047.1"/>
    </source>
</evidence>
<name>A0A151P1T8_ALLMI</name>
<evidence type="ECO:0000256" key="1">
    <source>
        <dbReference type="SAM" id="MobiDB-lite"/>
    </source>
</evidence>
<dbReference type="Proteomes" id="UP000050525">
    <property type="component" value="Unassembled WGS sequence"/>
</dbReference>
<protein>
    <submittedName>
        <fullName evidence="2">Uncharacterized protein</fullName>
    </submittedName>
</protein>
<sequence>MAGEMEGTSEGKIALQPTSPEDLQPWVTKEDLGRIDRSFRGRLGAKAGTIIRLSAIQDSIVCEHHVYVP</sequence>
<proteinExistence type="predicted"/>